<dbReference type="SUPFAM" id="SSF51735">
    <property type="entry name" value="NAD(P)-binding Rossmann-fold domains"/>
    <property type="match status" value="1"/>
</dbReference>
<dbReference type="CDD" id="cd05233">
    <property type="entry name" value="SDR_c"/>
    <property type="match status" value="1"/>
</dbReference>
<evidence type="ECO:0000256" key="2">
    <source>
        <dbReference type="ARBA" id="ARBA00023002"/>
    </source>
</evidence>
<evidence type="ECO:0000256" key="6">
    <source>
        <dbReference type="ARBA" id="ARBA00066455"/>
    </source>
</evidence>
<dbReference type="SMART" id="SM00822">
    <property type="entry name" value="PKS_KR"/>
    <property type="match status" value="1"/>
</dbReference>
<evidence type="ECO:0000256" key="5">
    <source>
        <dbReference type="ARBA" id="ARBA00060518"/>
    </source>
</evidence>
<dbReference type="PROSITE" id="PS00061">
    <property type="entry name" value="ADH_SHORT"/>
    <property type="match status" value="1"/>
</dbReference>
<dbReference type="InterPro" id="IPR002347">
    <property type="entry name" value="SDR_fam"/>
</dbReference>
<keyword evidence="10" id="KW-1185">Reference proteome</keyword>
<dbReference type="STRING" id="160488.PP_3547"/>
<evidence type="ECO:0000259" key="8">
    <source>
        <dbReference type="SMART" id="SM00822"/>
    </source>
</evidence>
<keyword evidence="2" id="KW-0560">Oxidoreductase</keyword>
<dbReference type="Proteomes" id="UP000000556">
    <property type="component" value="Chromosome"/>
</dbReference>
<dbReference type="KEGG" id="ppu:PP_3547"/>
<evidence type="ECO:0000256" key="3">
    <source>
        <dbReference type="ARBA" id="ARBA00042907"/>
    </source>
</evidence>
<dbReference type="GO" id="GO:0018511">
    <property type="term" value="F:2,3-dihydroxy-2,3-dihydro-p-cumate dehydrogenase activity"/>
    <property type="evidence" value="ECO:0007669"/>
    <property type="project" value="UniProtKB-EC"/>
</dbReference>
<dbReference type="PRINTS" id="PR00080">
    <property type="entry name" value="SDRFAMILY"/>
</dbReference>
<evidence type="ECO:0000313" key="10">
    <source>
        <dbReference type="Proteomes" id="UP000000556"/>
    </source>
</evidence>
<dbReference type="BioCyc" id="PPUT160488:G1G01-3784-MONOMER"/>
<proteinExistence type="inferred from homology"/>
<dbReference type="InterPro" id="IPR020904">
    <property type="entry name" value="Sc_DH/Rdtase_CS"/>
</dbReference>
<name>Q88H18_PSEPK</name>
<dbReference type="OrthoDB" id="20590at2"/>
<gene>
    <name evidence="9" type="ordered locus">PP_3547</name>
</gene>
<feature type="domain" description="Ketoreductase" evidence="8">
    <location>
        <begin position="68"/>
        <end position="243"/>
    </location>
</feature>
<dbReference type="EMBL" id="AE015451">
    <property type="protein sequence ID" value="AAN69148.2"/>
    <property type="molecule type" value="Genomic_DNA"/>
</dbReference>
<comment type="pathway">
    <text evidence="5">Aromatic compound metabolism; p-cumate degradation; acetaldehyde and pyruvate from p-cumate: step 2/7.</text>
</comment>
<dbReference type="Gene3D" id="3.40.50.720">
    <property type="entry name" value="NAD(P)-binding Rossmann-like Domain"/>
    <property type="match status" value="1"/>
</dbReference>
<reference evidence="9 10" key="1">
    <citation type="journal article" date="2002" name="Environ. Microbiol.">
        <title>Complete genome sequence and comparative analysis of the metabolically versatile Pseudomonas putida KT2440.</title>
        <authorList>
            <person name="Nelson K.E."/>
            <person name="Weinel C."/>
            <person name="Paulsen I.T."/>
            <person name="Dodson R.J."/>
            <person name="Hilbert H."/>
            <person name="Martins dos Santos V.A."/>
            <person name="Fouts D.E."/>
            <person name="Gill S.R."/>
            <person name="Pop M."/>
            <person name="Holmes M."/>
            <person name="Brinkac L."/>
            <person name="Beanan M."/>
            <person name="DeBoy R.T."/>
            <person name="Daugherty S."/>
            <person name="Kolonay J."/>
            <person name="Madupu R."/>
            <person name="Nelson W."/>
            <person name="White O."/>
            <person name="Peterson J."/>
            <person name="Khouri H."/>
            <person name="Hance I."/>
            <person name="Chris Lee P."/>
            <person name="Holtzapple E."/>
            <person name="Scanlan D."/>
            <person name="Tran K."/>
            <person name="Moazzez A."/>
            <person name="Utterback T."/>
            <person name="Rizzo M."/>
            <person name="Lee K."/>
            <person name="Kosack D."/>
            <person name="Moestl D."/>
            <person name="Wedler H."/>
            <person name="Lauber J."/>
            <person name="Stjepandic D."/>
            <person name="Hoheisel J."/>
            <person name="Straetz M."/>
            <person name="Heim S."/>
            <person name="Kiewitz C."/>
            <person name="Eisen J.A."/>
            <person name="Timmis K.N."/>
            <person name="Dusterhoft A."/>
            <person name="Tummler B."/>
            <person name="Fraser C.M."/>
        </authorList>
    </citation>
    <scope>NUCLEOTIDE SEQUENCE [LARGE SCALE GENOMIC DNA]</scope>
    <source>
        <strain evidence="10">ATCC 47054 / DSM 6125 / CFBP 8728 / NCIMB 11950 / KT2440</strain>
    </source>
</reference>
<dbReference type="PANTHER" id="PTHR43639:SF1">
    <property type="entry name" value="SHORT-CHAIN DEHYDROGENASE_REDUCTASE FAMILY PROTEIN"/>
    <property type="match status" value="1"/>
</dbReference>
<evidence type="ECO:0000256" key="1">
    <source>
        <dbReference type="ARBA" id="ARBA00006484"/>
    </source>
</evidence>
<sequence length="313" mass="33341">MPVTCLRKACVRPPEVAKIKIKIKIKSQIKSQIKSRGLAVLMFVIPTQRDFAYCRCSLPQTIGKPMENVIVITGGSRGIGAATALLAARQGYRICINYHADDQAAEAILSQVRALGAEAIAVRADVSVEDEIIQLFLRVDDELGPVTALVNNAGTIGQQSRVEDMSEFRLLNVMKTNVVGPMLCAKHALLRMARRHGGQGGAIVNVSSVAARLGSPNEYVDYAASKGALDTFTIGLAKEVAGEGVRVNGVRPGYIHTGFHALSGDPDRVSKLEPGLPMGRGGRPEEVAEAILWLLSDKASYATGSLIDLGGGR</sequence>
<evidence type="ECO:0000313" key="9">
    <source>
        <dbReference type="EMBL" id="AAN69148.2"/>
    </source>
</evidence>
<accession>Q88H18</accession>
<comment type="catalytic activity">
    <reaction evidence="4">
        <text>(2R,3S)-2,3-dihydroxy-2,3-dihydro-p-cumate + NAD(+) = 2,3-dihydroxy-p-cumate + NADH + H(+)</text>
        <dbReference type="Rhea" id="RHEA:23772"/>
        <dbReference type="ChEBI" id="CHEBI:15378"/>
        <dbReference type="ChEBI" id="CHEBI:36647"/>
        <dbReference type="ChEBI" id="CHEBI:57540"/>
        <dbReference type="ChEBI" id="CHEBI:57945"/>
        <dbReference type="ChEBI" id="CHEBI:58420"/>
        <dbReference type="EC" id="1.3.1.58"/>
    </reaction>
</comment>
<comment type="similarity">
    <text evidence="1">Belongs to the short-chain dehydrogenases/reductases (SDR) family.</text>
</comment>
<dbReference type="AlphaFoldDB" id="Q88H18"/>
<reference evidence="9 10" key="2">
    <citation type="journal article" date="2016" name="Environ. Microbiol.">
        <title>The revisited genome of Pseudomonas putida KT2440 enlightens its value as a robust metabolic chassis.</title>
        <authorList>
            <person name="Belda E."/>
            <person name="van Heck R.G."/>
            <person name="Lopez-Sanchez M.J."/>
            <person name="Cruveiller S."/>
            <person name="Barbe V."/>
            <person name="Fraser C."/>
            <person name="Klenk H.P."/>
            <person name="Petersen J."/>
            <person name="Morgat A."/>
            <person name="Nikel P.I."/>
            <person name="Vallenet D."/>
            <person name="Rouy Z."/>
            <person name="Sekowska A."/>
            <person name="Martins Dos Santos V.A."/>
            <person name="de Lorenzo V."/>
            <person name="Danchin A."/>
            <person name="Medigue C."/>
        </authorList>
    </citation>
    <scope>NUCLEOTIDE SEQUENCE [LARGE SCALE GENOMIC DNA]</scope>
    <source>
        <strain evidence="10">ATCC 47054 / DSM 6125 / CFBP 8728 / NCIMB 11950 / KT2440</strain>
    </source>
</reference>
<dbReference type="PANTHER" id="PTHR43639">
    <property type="entry name" value="OXIDOREDUCTASE, SHORT-CHAIN DEHYDROGENASE/REDUCTASE FAMILY (AFU_ORTHOLOGUE AFUA_5G02870)"/>
    <property type="match status" value="1"/>
</dbReference>
<dbReference type="InterPro" id="IPR057326">
    <property type="entry name" value="KR_dom"/>
</dbReference>
<dbReference type="PATRIC" id="fig|160488.4.peg.3771"/>
<dbReference type="PaxDb" id="160488-PP_3547"/>
<dbReference type="EC" id="1.3.1.58" evidence="6"/>
<evidence type="ECO:0000256" key="7">
    <source>
        <dbReference type="ARBA" id="ARBA00073443"/>
    </source>
</evidence>
<dbReference type="InterPro" id="IPR036291">
    <property type="entry name" value="NAD(P)-bd_dom_sf"/>
</dbReference>
<evidence type="ECO:0000256" key="4">
    <source>
        <dbReference type="ARBA" id="ARBA00050226"/>
    </source>
</evidence>
<dbReference type="FunFam" id="3.40.50.720:FF:000173">
    <property type="entry name" value="3-oxoacyl-[acyl-carrier protein] reductase"/>
    <property type="match status" value="1"/>
</dbReference>
<dbReference type="eggNOG" id="COG1028">
    <property type="taxonomic scope" value="Bacteria"/>
</dbReference>
<organism evidence="9 10">
    <name type="scientific">Pseudomonas putida (strain ATCC 47054 / DSM 6125 / CFBP 8728 / NCIMB 11950 / KT2440)</name>
    <dbReference type="NCBI Taxonomy" id="160488"/>
    <lineage>
        <taxon>Bacteria</taxon>
        <taxon>Pseudomonadati</taxon>
        <taxon>Pseudomonadota</taxon>
        <taxon>Gammaproteobacteria</taxon>
        <taxon>Pseudomonadales</taxon>
        <taxon>Pseudomonadaceae</taxon>
        <taxon>Pseudomonas</taxon>
    </lineage>
</organism>
<dbReference type="Pfam" id="PF13561">
    <property type="entry name" value="adh_short_C2"/>
    <property type="match status" value="1"/>
</dbReference>
<protein>
    <recommendedName>
        <fullName evidence="7">2,3-dihydroxy-2,3-dihydro-p-cumate dehydrogenase</fullName>
        <ecNumber evidence="6">1.3.1.58</ecNumber>
    </recommendedName>
    <alternativeName>
        <fullName evidence="3">Biphenyl-2,3-dihydro-2,3-diol dehydrogenase</fullName>
    </alternativeName>
</protein>
<dbReference type="PRINTS" id="PR00081">
    <property type="entry name" value="GDHRDH"/>
</dbReference>